<protein>
    <submittedName>
        <fullName evidence="1">Uncharacterized protein</fullName>
    </submittedName>
</protein>
<dbReference type="OrthoDB" id="4393931at2"/>
<dbReference type="KEGG" id="acaf:CA12_32290"/>
<evidence type="ECO:0000313" key="1">
    <source>
        <dbReference type="EMBL" id="QDT17117.1"/>
    </source>
</evidence>
<proteinExistence type="predicted"/>
<organism evidence="1 2">
    <name type="scientific">Alienimonas californiensis</name>
    <dbReference type="NCBI Taxonomy" id="2527989"/>
    <lineage>
        <taxon>Bacteria</taxon>
        <taxon>Pseudomonadati</taxon>
        <taxon>Planctomycetota</taxon>
        <taxon>Planctomycetia</taxon>
        <taxon>Planctomycetales</taxon>
        <taxon>Planctomycetaceae</taxon>
        <taxon>Alienimonas</taxon>
    </lineage>
</organism>
<evidence type="ECO:0000313" key="2">
    <source>
        <dbReference type="Proteomes" id="UP000318741"/>
    </source>
</evidence>
<dbReference type="Pfam" id="PF18845">
    <property type="entry name" value="baeRF_family3"/>
    <property type="match status" value="1"/>
</dbReference>
<keyword evidence="2" id="KW-1185">Reference proteome</keyword>
<dbReference type="EMBL" id="CP036265">
    <property type="protein sequence ID" value="QDT17117.1"/>
    <property type="molecule type" value="Genomic_DNA"/>
</dbReference>
<accession>A0A517PCK6</accession>
<dbReference type="AlphaFoldDB" id="A0A517PCK6"/>
<sequence length="426" mass="46477">MNVAPIDPVTRETVRELAAPGDGPRLTLTMPTHRSGAQGLREDAIRFKNLLGEAERLLKEDGVTGVRLQHALAPLHALRNDERFWQHQAEGLALFLTPPPEESAKTDGQLRTFRLSHAVPERVALGDRFEVLPLVPLVSGEGRFFVLAVSQNHVRLLEGTRAVVLERNPEALPQNLREALNIDEYQSYLGWRSNKASGVGGDVGGQANFHGHGAANQSTVKQQELTEYFRRIGAGLEEFFRDPTPPTHSSEPVPPGTFNPPVVFAGVDYLFPMLKEAWNYPNLLSDAIHGNVDALPANELHAKAWPLAEAFFQAPADRERTAYSEKDPALKSDDLSTILEAARSGRVETLFVAEGERAADPEPPRSLDPAAVNLLSVAAGDVVANSGRVFVLPRKRMPGDSMIAATFRYPRPQEANADAARTVGAA</sequence>
<dbReference type="Proteomes" id="UP000318741">
    <property type="component" value="Chromosome"/>
</dbReference>
<dbReference type="RefSeq" id="WP_145360020.1">
    <property type="nucleotide sequence ID" value="NZ_CP036265.1"/>
</dbReference>
<gene>
    <name evidence="1" type="ORF">CA12_32290</name>
</gene>
<dbReference type="InterPro" id="IPR041289">
    <property type="entry name" value="Bact_RF_family3"/>
</dbReference>
<name>A0A517PCK6_9PLAN</name>
<reference evidence="1 2" key="1">
    <citation type="submission" date="2019-02" db="EMBL/GenBank/DDBJ databases">
        <title>Deep-cultivation of Planctomycetes and their phenomic and genomic characterization uncovers novel biology.</title>
        <authorList>
            <person name="Wiegand S."/>
            <person name="Jogler M."/>
            <person name="Boedeker C."/>
            <person name="Pinto D."/>
            <person name="Vollmers J."/>
            <person name="Rivas-Marin E."/>
            <person name="Kohn T."/>
            <person name="Peeters S.H."/>
            <person name="Heuer A."/>
            <person name="Rast P."/>
            <person name="Oberbeckmann S."/>
            <person name="Bunk B."/>
            <person name="Jeske O."/>
            <person name="Meyerdierks A."/>
            <person name="Storesund J.E."/>
            <person name="Kallscheuer N."/>
            <person name="Luecker S."/>
            <person name="Lage O.M."/>
            <person name="Pohl T."/>
            <person name="Merkel B.J."/>
            <person name="Hornburger P."/>
            <person name="Mueller R.-W."/>
            <person name="Bruemmer F."/>
            <person name="Labrenz M."/>
            <person name="Spormann A.M."/>
            <person name="Op den Camp H."/>
            <person name="Overmann J."/>
            <person name="Amann R."/>
            <person name="Jetten M.S.M."/>
            <person name="Mascher T."/>
            <person name="Medema M.H."/>
            <person name="Devos D.P."/>
            <person name="Kaster A.-K."/>
            <person name="Ovreas L."/>
            <person name="Rohde M."/>
            <person name="Galperin M.Y."/>
            <person name="Jogler C."/>
        </authorList>
    </citation>
    <scope>NUCLEOTIDE SEQUENCE [LARGE SCALE GENOMIC DNA]</scope>
    <source>
        <strain evidence="1 2">CA12</strain>
    </source>
</reference>